<evidence type="ECO:0000313" key="2">
    <source>
        <dbReference type="EMBL" id="KKK47607.1"/>
    </source>
</evidence>
<name>A0A0F8VTE8_9ZZZZ</name>
<feature type="region of interest" description="Disordered" evidence="1">
    <location>
        <begin position="102"/>
        <end position="125"/>
    </location>
</feature>
<gene>
    <name evidence="2" type="ORF">LCGC14_3153480</name>
</gene>
<accession>A0A0F8VTE8</accession>
<dbReference type="AlphaFoldDB" id="A0A0F8VTE8"/>
<protein>
    <submittedName>
        <fullName evidence="2">Uncharacterized protein</fullName>
    </submittedName>
</protein>
<feature type="region of interest" description="Disordered" evidence="1">
    <location>
        <begin position="27"/>
        <end position="46"/>
    </location>
</feature>
<evidence type="ECO:0000256" key="1">
    <source>
        <dbReference type="SAM" id="MobiDB-lite"/>
    </source>
</evidence>
<reference evidence="2" key="1">
    <citation type="journal article" date="2015" name="Nature">
        <title>Complex archaea that bridge the gap between prokaryotes and eukaryotes.</title>
        <authorList>
            <person name="Spang A."/>
            <person name="Saw J.H."/>
            <person name="Jorgensen S.L."/>
            <person name="Zaremba-Niedzwiedzka K."/>
            <person name="Martijn J."/>
            <person name="Lind A.E."/>
            <person name="van Eijk R."/>
            <person name="Schleper C."/>
            <person name="Guy L."/>
            <person name="Ettema T.J."/>
        </authorList>
    </citation>
    <scope>NUCLEOTIDE SEQUENCE</scope>
</reference>
<dbReference type="EMBL" id="LAZR01069493">
    <property type="protein sequence ID" value="KKK47607.1"/>
    <property type="molecule type" value="Genomic_DNA"/>
</dbReference>
<organism evidence="2">
    <name type="scientific">marine sediment metagenome</name>
    <dbReference type="NCBI Taxonomy" id="412755"/>
    <lineage>
        <taxon>unclassified sequences</taxon>
        <taxon>metagenomes</taxon>
        <taxon>ecological metagenomes</taxon>
    </lineage>
</organism>
<sequence>EMGRANWLASLEPEQKTLVEPLLQMIDRQAPQSAQPEVTQPAAQPPVDEWDRVRAIAQGMGVDPQDKRIDYAAFTDPNVPDDERRTRFLGSLRTIIAAAPATPAATVTQPTQTGNPPVETAAASRSNGYRNVDGVRDAYMADRIDLPEYTRLLVNYGETP</sequence>
<comment type="caution">
    <text evidence="2">The sequence shown here is derived from an EMBL/GenBank/DDBJ whole genome shotgun (WGS) entry which is preliminary data.</text>
</comment>
<proteinExistence type="predicted"/>
<feature type="compositionally biased region" description="Polar residues" evidence="1">
    <location>
        <begin position="30"/>
        <end position="42"/>
    </location>
</feature>
<feature type="compositionally biased region" description="Low complexity" evidence="1">
    <location>
        <begin position="102"/>
        <end position="113"/>
    </location>
</feature>
<feature type="non-terminal residue" evidence="2">
    <location>
        <position position="1"/>
    </location>
</feature>